<comment type="pathway">
    <text evidence="4">Amino-acid biosynthesis; L-methionine biosynthesis via de novo pathway; O-succinyl-L-homoserine from L-homoserine: step 1/1.</text>
</comment>
<dbReference type="NCBIfam" id="TIGR01392">
    <property type="entry name" value="homoserO_Ac_trn"/>
    <property type="match status" value="1"/>
</dbReference>
<dbReference type="PIRSF" id="PIRSF000443">
    <property type="entry name" value="Homoser_Ac_trans"/>
    <property type="match status" value="1"/>
</dbReference>
<feature type="active site" evidence="4">
    <location>
        <position position="320"/>
    </location>
</feature>
<keyword evidence="4" id="KW-0028">Amino-acid biosynthesis</keyword>
<name>A0ABT5I6W0_VOGIN</name>
<sequence>MSNLSSSVGIVTPQHADFATPLPLNSGHVLASYRLTFETYGTLNAARSNGILICHALSGHHHVAGRYSADDKAAGWWDNMVGPGKPIDTNRFFVVGVNNLGGCHGSSGPSSIDPDCGQPWGSRFPVVTVPDWVTAQARLADRLGIDRWAAVIGGSLGGMQALQWSIDYPERIAHALVIASAPKLSAQNIAFNDVARQAIITDPDFLGGDFYAHGTIPRRGLRLARMLGHITYLSDDGMGEKFGRMLRSGEYQFGYDVEFEIESYLRYQGDKFSDYFDANTYLLMTKALDYFDPAKDYGGDLVAALKKASASFLVASFTSDWRFSPERSRETVKALIAAGKRVSYGEIESVHGHDAFLMTDQPYVDLMQAYLDRVAEEVNA</sequence>
<feature type="site" description="Important for acyl-CoA specificity" evidence="4">
    <location>
        <position position="322"/>
    </location>
</feature>
<dbReference type="EC" id="2.3.1.46" evidence="4"/>
<evidence type="ECO:0000256" key="1">
    <source>
        <dbReference type="ARBA" id="ARBA00022679"/>
    </source>
</evidence>
<comment type="similarity">
    <text evidence="4">Belongs to the AB hydrolase superfamily. MetX family.</text>
</comment>
<comment type="subcellular location">
    <subcellularLocation>
        <location evidence="4">Cytoplasm</location>
    </subcellularLocation>
</comment>
<dbReference type="NCBIfam" id="NF001209">
    <property type="entry name" value="PRK00175.1"/>
    <property type="match status" value="1"/>
</dbReference>
<dbReference type="Gene3D" id="3.40.50.1820">
    <property type="entry name" value="alpha/beta hydrolase"/>
    <property type="match status" value="1"/>
</dbReference>
<keyword evidence="1 4" id="KW-0808">Transferase</keyword>
<comment type="caution">
    <text evidence="6">The sequence shown here is derived from an EMBL/GenBank/DDBJ whole genome shotgun (WGS) entry which is preliminary data.</text>
</comment>
<reference evidence="6 7" key="1">
    <citation type="submission" date="2023-01" db="EMBL/GenBank/DDBJ databases">
        <title>Novel species of the genus Vogesella isolated from rivers.</title>
        <authorList>
            <person name="Lu H."/>
        </authorList>
    </citation>
    <scope>NUCLEOTIDE SEQUENCE [LARGE SCALE GENOMIC DNA]</scope>
    <source>
        <strain evidence="6 7">SH7W</strain>
    </source>
</reference>
<feature type="active site" description="Nucleophile" evidence="4">
    <location>
        <position position="155"/>
    </location>
</feature>
<evidence type="ECO:0000256" key="4">
    <source>
        <dbReference type="HAMAP-Rule" id="MF_00296"/>
    </source>
</evidence>
<dbReference type="EMBL" id="JAQQKY010000009">
    <property type="protein sequence ID" value="MDC7691906.1"/>
    <property type="molecule type" value="Genomic_DNA"/>
</dbReference>
<comment type="catalytic activity">
    <reaction evidence="4">
        <text>L-homoserine + succinyl-CoA = O-succinyl-L-homoserine + CoA</text>
        <dbReference type="Rhea" id="RHEA:22008"/>
        <dbReference type="ChEBI" id="CHEBI:57287"/>
        <dbReference type="ChEBI" id="CHEBI:57292"/>
        <dbReference type="ChEBI" id="CHEBI:57476"/>
        <dbReference type="ChEBI" id="CHEBI:57661"/>
        <dbReference type="EC" id="2.3.1.46"/>
    </reaction>
</comment>
<feature type="binding site" evidence="4">
    <location>
        <position position="225"/>
    </location>
    <ligand>
        <name>substrate</name>
    </ligand>
</feature>
<protein>
    <recommendedName>
        <fullName evidence="4">Homoserine O-succinyltransferase</fullName>
        <shortName evidence="4">HST</shortName>
        <ecNumber evidence="4">2.3.1.46</ecNumber>
    </recommendedName>
    <alternativeName>
        <fullName evidence="4">Homoserine transsuccinylase</fullName>
        <shortName evidence="4">HTS</shortName>
    </alternativeName>
</protein>
<evidence type="ECO:0000313" key="6">
    <source>
        <dbReference type="EMBL" id="MDC7691906.1"/>
    </source>
</evidence>
<keyword evidence="3 4" id="KW-0012">Acyltransferase</keyword>
<evidence type="ECO:0000259" key="5">
    <source>
        <dbReference type="Pfam" id="PF00561"/>
    </source>
</evidence>
<dbReference type="SUPFAM" id="SSF53474">
    <property type="entry name" value="alpha/beta-Hydrolases"/>
    <property type="match status" value="1"/>
</dbReference>
<evidence type="ECO:0000256" key="3">
    <source>
        <dbReference type="ARBA" id="ARBA00023315"/>
    </source>
</evidence>
<dbReference type="PANTHER" id="PTHR32268:SF11">
    <property type="entry name" value="HOMOSERINE O-ACETYLTRANSFERASE"/>
    <property type="match status" value="1"/>
</dbReference>
<evidence type="ECO:0000313" key="7">
    <source>
        <dbReference type="Proteomes" id="UP001221566"/>
    </source>
</evidence>
<dbReference type="Proteomes" id="UP001221566">
    <property type="component" value="Unassembled WGS sequence"/>
</dbReference>
<proteinExistence type="inferred from homology"/>
<comment type="function">
    <text evidence="4">Transfers a succinyl group from succinyl-CoA to L-homoserine, forming succinyl-L-homoserine.</text>
</comment>
<keyword evidence="7" id="KW-1185">Reference proteome</keyword>
<dbReference type="PANTHER" id="PTHR32268">
    <property type="entry name" value="HOMOSERINE O-ACETYLTRANSFERASE"/>
    <property type="match status" value="1"/>
</dbReference>
<feature type="binding site" evidence="4">
    <location>
        <position position="354"/>
    </location>
    <ligand>
        <name>substrate</name>
    </ligand>
</feature>
<dbReference type="HAMAP" id="MF_00296">
    <property type="entry name" value="MetX_acyltransf"/>
    <property type="match status" value="1"/>
</dbReference>
<accession>A0ABT5I6W0</accession>
<dbReference type="InterPro" id="IPR000073">
    <property type="entry name" value="AB_hydrolase_1"/>
</dbReference>
<dbReference type="GO" id="GO:0004414">
    <property type="term" value="F:homoserine O-acetyltransferase activity"/>
    <property type="evidence" value="ECO:0007669"/>
    <property type="project" value="UniProtKB-EC"/>
</dbReference>
<dbReference type="InterPro" id="IPR008220">
    <property type="entry name" value="HAT_MetX-like"/>
</dbReference>
<feature type="active site" evidence="4">
    <location>
        <position position="353"/>
    </location>
</feature>
<organism evidence="6 7">
    <name type="scientific">Vogesella indigofera</name>
    <name type="common">Pseudomonas indigofera</name>
    <dbReference type="NCBI Taxonomy" id="45465"/>
    <lineage>
        <taxon>Bacteria</taxon>
        <taxon>Pseudomonadati</taxon>
        <taxon>Pseudomonadota</taxon>
        <taxon>Betaproteobacteria</taxon>
        <taxon>Neisseriales</taxon>
        <taxon>Chromobacteriaceae</taxon>
        <taxon>Vogesella</taxon>
    </lineage>
</organism>
<dbReference type="InterPro" id="IPR029058">
    <property type="entry name" value="AB_hydrolase_fold"/>
</dbReference>
<comment type="caution">
    <text evidence="4">Lacks conserved residue(s) required for the propagation of feature annotation.</text>
</comment>
<comment type="subunit">
    <text evidence="4">Homodimer.</text>
</comment>
<dbReference type="RefSeq" id="WP_272803731.1">
    <property type="nucleotide sequence ID" value="NZ_JAQQKY010000009.1"/>
</dbReference>
<evidence type="ECO:0000256" key="2">
    <source>
        <dbReference type="ARBA" id="ARBA00023167"/>
    </source>
</evidence>
<dbReference type="Pfam" id="PF00561">
    <property type="entry name" value="Abhydrolase_1"/>
    <property type="match status" value="1"/>
</dbReference>
<dbReference type="Gene3D" id="1.10.1740.110">
    <property type="match status" value="1"/>
</dbReference>
<feature type="domain" description="AB hydrolase-1" evidence="5">
    <location>
        <begin position="51"/>
        <end position="336"/>
    </location>
</feature>
<gene>
    <name evidence="4" type="primary">metXS</name>
    <name evidence="6" type="ORF">PQU93_14115</name>
</gene>
<keyword evidence="2 4" id="KW-0486">Methionine biosynthesis</keyword>
<keyword evidence="4" id="KW-0963">Cytoplasm</keyword>